<dbReference type="GO" id="GO:0016887">
    <property type="term" value="F:ATP hydrolysis activity"/>
    <property type="evidence" value="ECO:0007669"/>
    <property type="project" value="InterPro"/>
</dbReference>
<evidence type="ECO:0000313" key="6">
    <source>
        <dbReference type="Proteomes" id="UP000541033"/>
    </source>
</evidence>
<dbReference type="InterPro" id="IPR027417">
    <property type="entry name" value="P-loop_NTPase"/>
</dbReference>
<dbReference type="PANTHER" id="PTHR42788:SF2">
    <property type="entry name" value="ABC TRANSPORTER ATP-BINDING PROTEIN"/>
    <property type="match status" value="1"/>
</dbReference>
<evidence type="ECO:0000259" key="4">
    <source>
        <dbReference type="PROSITE" id="PS50893"/>
    </source>
</evidence>
<dbReference type="Gene3D" id="3.40.50.300">
    <property type="entry name" value="P-loop containing nucleotide triphosphate hydrolases"/>
    <property type="match status" value="1"/>
</dbReference>
<keyword evidence="3" id="KW-0067">ATP-binding</keyword>
<dbReference type="SMART" id="SM00382">
    <property type="entry name" value="AAA"/>
    <property type="match status" value="1"/>
</dbReference>
<proteinExistence type="predicted"/>
<dbReference type="CDD" id="cd03293">
    <property type="entry name" value="ABC_NrtD_SsuB_transporters"/>
    <property type="match status" value="1"/>
</dbReference>
<evidence type="ECO:0000256" key="3">
    <source>
        <dbReference type="ARBA" id="ARBA00022840"/>
    </source>
</evidence>
<protein>
    <submittedName>
        <fullName evidence="5">ABC-type nitrate/sulfonate/bicarbonate transport system ATPase subunit</fullName>
    </submittedName>
</protein>
<dbReference type="RefSeq" id="WP_167148379.1">
    <property type="nucleotide sequence ID" value="NZ_JAAMOX010000001.1"/>
</dbReference>
<keyword evidence="1" id="KW-0813">Transport</keyword>
<evidence type="ECO:0000256" key="2">
    <source>
        <dbReference type="ARBA" id="ARBA00022741"/>
    </source>
</evidence>
<dbReference type="Proteomes" id="UP000541033">
    <property type="component" value="Unassembled WGS sequence"/>
</dbReference>
<dbReference type="EMBL" id="JAAMOX010000001">
    <property type="protein sequence ID" value="NIH53067.1"/>
    <property type="molecule type" value="Genomic_DNA"/>
</dbReference>
<dbReference type="PROSITE" id="PS50893">
    <property type="entry name" value="ABC_TRANSPORTER_2"/>
    <property type="match status" value="1"/>
</dbReference>
<dbReference type="GO" id="GO:0005524">
    <property type="term" value="F:ATP binding"/>
    <property type="evidence" value="ECO:0007669"/>
    <property type="project" value="UniProtKB-KW"/>
</dbReference>
<dbReference type="InterPro" id="IPR017871">
    <property type="entry name" value="ABC_transporter-like_CS"/>
</dbReference>
<keyword evidence="2" id="KW-0547">Nucleotide-binding</keyword>
<comment type="caution">
    <text evidence="5">The sequence shown here is derived from an EMBL/GenBank/DDBJ whole genome shotgun (WGS) entry which is preliminary data.</text>
</comment>
<dbReference type="Pfam" id="PF00005">
    <property type="entry name" value="ABC_tran"/>
    <property type="match status" value="1"/>
</dbReference>
<dbReference type="InterPro" id="IPR050166">
    <property type="entry name" value="ABC_transporter_ATP-bind"/>
</dbReference>
<dbReference type="InterPro" id="IPR003439">
    <property type="entry name" value="ABC_transporter-like_ATP-bd"/>
</dbReference>
<accession>A0A7X5R044</accession>
<dbReference type="InterPro" id="IPR003593">
    <property type="entry name" value="AAA+_ATPase"/>
</dbReference>
<reference evidence="5 6" key="1">
    <citation type="submission" date="2020-02" db="EMBL/GenBank/DDBJ databases">
        <title>Sequencing the genomes of 1000 actinobacteria strains.</title>
        <authorList>
            <person name="Klenk H.-P."/>
        </authorList>
    </citation>
    <scope>NUCLEOTIDE SEQUENCE [LARGE SCALE GENOMIC DNA]</scope>
    <source>
        <strain evidence="5 6">DSM 27960</strain>
    </source>
</reference>
<evidence type="ECO:0000256" key="1">
    <source>
        <dbReference type="ARBA" id="ARBA00022448"/>
    </source>
</evidence>
<name>A0A7X5R044_9MICO</name>
<gene>
    <name evidence="5" type="ORF">FHX76_000935</name>
</gene>
<organism evidence="5 6">
    <name type="scientific">Lysinibacter cavernae</name>
    <dbReference type="NCBI Taxonomy" id="1640652"/>
    <lineage>
        <taxon>Bacteria</taxon>
        <taxon>Bacillati</taxon>
        <taxon>Actinomycetota</taxon>
        <taxon>Actinomycetes</taxon>
        <taxon>Micrococcales</taxon>
        <taxon>Microbacteriaceae</taxon>
        <taxon>Lysinibacter</taxon>
    </lineage>
</organism>
<sequence length="253" mass="27315">MTNAPAISIQHLNKSFGRVPVISDLSLDVASGEFVSLIGPSGCGKSTLFNILAGLDSADAGTVFLHGESINSPREAAEHCAYMPQDDVLFAWRNVLDNAIIGLQIQGVSKAEARAKALELLPVFGLSGTENERPEHLSGGMRQRVSLLRTVLLGKRILLLDEPFAALDSLTRTDMQEWLGTLWSQLGLTIVLITHDIREAVRLSDRVIALAPRPTAVKREVALDAPHAGIRTRSRHPTVLDAEAALTDLLHGV</sequence>
<keyword evidence="6" id="KW-1185">Reference proteome</keyword>
<feature type="domain" description="ABC transporter" evidence="4">
    <location>
        <begin position="7"/>
        <end position="237"/>
    </location>
</feature>
<dbReference type="PROSITE" id="PS00211">
    <property type="entry name" value="ABC_TRANSPORTER_1"/>
    <property type="match status" value="1"/>
</dbReference>
<dbReference type="SUPFAM" id="SSF52540">
    <property type="entry name" value="P-loop containing nucleoside triphosphate hydrolases"/>
    <property type="match status" value="1"/>
</dbReference>
<evidence type="ECO:0000313" key="5">
    <source>
        <dbReference type="EMBL" id="NIH53067.1"/>
    </source>
</evidence>
<dbReference type="AlphaFoldDB" id="A0A7X5R044"/>
<dbReference type="PANTHER" id="PTHR42788">
    <property type="entry name" value="TAURINE IMPORT ATP-BINDING PROTEIN-RELATED"/>
    <property type="match status" value="1"/>
</dbReference>